<comment type="cofactor">
    <cofactor evidence="1">
        <name>Fe(2+)</name>
        <dbReference type="ChEBI" id="CHEBI:29033"/>
    </cofactor>
</comment>
<dbReference type="InterPro" id="IPR044528">
    <property type="entry name" value="POD-like_MBL-fold"/>
</dbReference>
<comment type="caution">
    <text evidence="17">The sequence shown here is derived from an EMBL/GenBank/DDBJ whole genome shotgun (WGS) entry which is preliminary data.</text>
</comment>
<keyword evidence="10" id="KW-0496">Mitochondrion</keyword>
<keyword evidence="9" id="KW-0408">Iron</keyword>
<keyword evidence="6" id="KW-0223">Dioxygenase</keyword>
<evidence type="ECO:0000256" key="7">
    <source>
        <dbReference type="ARBA" id="ARBA00022990"/>
    </source>
</evidence>
<keyword evidence="4" id="KW-0479">Metal-binding</keyword>
<dbReference type="SUPFAM" id="SSF56281">
    <property type="entry name" value="Metallo-hydrolase/oxidoreductase"/>
    <property type="match status" value="1"/>
</dbReference>
<keyword evidence="8" id="KW-0560">Oxidoreductase</keyword>
<evidence type="ECO:0000256" key="15">
    <source>
        <dbReference type="ARBA" id="ARBA00077964"/>
    </source>
</evidence>
<dbReference type="GO" id="GO:0031123">
    <property type="term" value="P:RNA 3'-end processing"/>
    <property type="evidence" value="ECO:0007669"/>
    <property type="project" value="UniProtKB-ARBA"/>
</dbReference>
<dbReference type="EMBL" id="ASGP02000001">
    <property type="protein sequence ID" value="KAH9528168.1"/>
    <property type="molecule type" value="Genomic_DNA"/>
</dbReference>
<dbReference type="AlphaFoldDB" id="A0A922IG21"/>
<proteinExistence type="inferred from homology"/>
<dbReference type="SMART" id="SM00849">
    <property type="entry name" value="Lactamase_B"/>
    <property type="match status" value="1"/>
</dbReference>
<evidence type="ECO:0000313" key="17">
    <source>
        <dbReference type="EMBL" id="KAH9528168.1"/>
    </source>
</evidence>
<evidence type="ECO:0000259" key="16">
    <source>
        <dbReference type="SMART" id="SM00849"/>
    </source>
</evidence>
<dbReference type="GO" id="GO:0050313">
    <property type="term" value="F:sulfur dioxygenase activity"/>
    <property type="evidence" value="ECO:0007669"/>
    <property type="project" value="UniProtKB-EC"/>
</dbReference>
<dbReference type="PANTHER" id="PTHR43084:SF1">
    <property type="entry name" value="PERSULFIDE DIOXYGENASE ETHE1, MITOCHONDRIAL"/>
    <property type="match status" value="1"/>
</dbReference>
<name>A0A922IG21_DERFA</name>
<keyword evidence="18" id="KW-1185">Reference proteome</keyword>
<dbReference type="InterPro" id="IPR051682">
    <property type="entry name" value="Mito_Persulfide_Diox"/>
</dbReference>
<keyword evidence="7" id="KW-0007">Acetylation</keyword>
<comment type="subunit">
    <text evidence="12">Homodimer. Monomer. Interacts with TST. May interact with RELA.</text>
</comment>
<comment type="catalytic activity">
    <reaction evidence="11">
        <text>S-sulfanylglutathione + O2 + H2O = sulfite + glutathione + 2 H(+)</text>
        <dbReference type="Rhea" id="RHEA:12981"/>
        <dbReference type="ChEBI" id="CHEBI:15377"/>
        <dbReference type="ChEBI" id="CHEBI:15378"/>
        <dbReference type="ChEBI" id="CHEBI:15379"/>
        <dbReference type="ChEBI" id="CHEBI:17359"/>
        <dbReference type="ChEBI" id="CHEBI:57925"/>
        <dbReference type="ChEBI" id="CHEBI:58905"/>
        <dbReference type="EC" id="1.13.11.18"/>
    </reaction>
</comment>
<comment type="similarity">
    <text evidence="3">Belongs to the metallo-beta-lactamase superfamily. Glyoxalase II family.</text>
</comment>
<evidence type="ECO:0000256" key="10">
    <source>
        <dbReference type="ARBA" id="ARBA00023128"/>
    </source>
</evidence>
<dbReference type="PANTHER" id="PTHR43084">
    <property type="entry name" value="PERSULFIDE DIOXYGENASE ETHE1"/>
    <property type="match status" value="1"/>
</dbReference>
<evidence type="ECO:0000256" key="4">
    <source>
        <dbReference type="ARBA" id="ARBA00022723"/>
    </source>
</evidence>
<organism evidence="17 18">
    <name type="scientific">Dermatophagoides farinae</name>
    <name type="common">American house dust mite</name>
    <dbReference type="NCBI Taxonomy" id="6954"/>
    <lineage>
        <taxon>Eukaryota</taxon>
        <taxon>Metazoa</taxon>
        <taxon>Ecdysozoa</taxon>
        <taxon>Arthropoda</taxon>
        <taxon>Chelicerata</taxon>
        <taxon>Arachnida</taxon>
        <taxon>Acari</taxon>
        <taxon>Acariformes</taxon>
        <taxon>Sarcoptiformes</taxon>
        <taxon>Astigmata</taxon>
        <taxon>Psoroptidia</taxon>
        <taxon>Analgoidea</taxon>
        <taxon>Pyroglyphidae</taxon>
        <taxon>Dermatophagoidinae</taxon>
        <taxon>Dermatophagoides</taxon>
    </lineage>
</organism>
<sequence>MAMIRNSGIIFRQLFDRTSCTYTYMLACSKTKDALLIDPVKELIERDLNLINQLDLKLKYVLNTHVHADHITSSGQIKKILDGVKSIISKESGAVADVHVENNDSIKLGENIDLLVKSTPGHTNGCVSYFLANGPCVFTGDALLIRGCGRTDFQQGDSGKLYDSIHSQLFTIPDECIVYPAHDYNGNTCSTIGEEKLYNPRLCRTRDEFIDLMKNLKLQLPKLIDIAVPANMVCGV</sequence>
<protein>
    <recommendedName>
        <fullName evidence="14">Persulfide dioxygenase ETHE1, mitochondrial</fullName>
        <ecNumber evidence="13">1.13.11.18</ecNumber>
    </recommendedName>
    <alternativeName>
        <fullName evidence="15">Sulfur dioxygenase ETHE1</fullName>
    </alternativeName>
</protein>
<dbReference type="GO" id="GO:0006749">
    <property type="term" value="P:glutathione metabolic process"/>
    <property type="evidence" value="ECO:0007669"/>
    <property type="project" value="InterPro"/>
</dbReference>
<dbReference type="Proteomes" id="UP000790347">
    <property type="component" value="Unassembled WGS sequence"/>
</dbReference>
<reference evidence="17" key="2">
    <citation type="journal article" date="2022" name="Res Sq">
        <title>Comparative Genomics Reveals Insights into the Divergent Evolution of Astigmatic Mites and Household Pest Adaptations.</title>
        <authorList>
            <person name="Xiong Q."/>
            <person name="Wan A.T.-Y."/>
            <person name="Liu X.-Y."/>
            <person name="Fung C.S.-H."/>
            <person name="Xiao X."/>
            <person name="Malainual N."/>
            <person name="Hou J."/>
            <person name="Wang L."/>
            <person name="Wang M."/>
            <person name="Yang K."/>
            <person name="Cui Y."/>
            <person name="Leung E."/>
            <person name="Nong W."/>
            <person name="Shin S.-K."/>
            <person name="Au S."/>
            <person name="Jeong K.Y."/>
            <person name="Chew F.T."/>
            <person name="Hui J."/>
            <person name="Leung T.F."/>
            <person name="Tungtrongchitr A."/>
            <person name="Zhong N."/>
            <person name="Liu Z."/>
            <person name="Tsui S."/>
        </authorList>
    </citation>
    <scope>NUCLEOTIDE SEQUENCE</scope>
    <source>
        <strain evidence="17">Derf</strain>
        <tissue evidence="17">Whole organism</tissue>
    </source>
</reference>
<evidence type="ECO:0000256" key="11">
    <source>
        <dbReference type="ARBA" id="ARBA00050990"/>
    </source>
</evidence>
<dbReference type="CDD" id="cd07724">
    <property type="entry name" value="POD-like_MBL-fold"/>
    <property type="match status" value="1"/>
</dbReference>
<evidence type="ECO:0000256" key="2">
    <source>
        <dbReference type="ARBA" id="ARBA00004173"/>
    </source>
</evidence>
<evidence type="ECO:0000256" key="14">
    <source>
        <dbReference type="ARBA" id="ARBA00067300"/>
    </source>
</evidence>
<accession>A0A922IG21</accession>
<evidence type="ECO:0000256" key="5">
    <source>
        <dbReference type="ARBA" id="ARBA00022946"/>
    </source>
</evidence>
<comment type="subcellular location">
    <subcellularLocation>
        <location evidence="2">Mitochondrion</location>
    </subcellularLocation>
</comment>
<feature type="domain" description="Metallo-beta-lactamase" evidence="16">
    <location>
        <begin position="20"/>
        <end position="182"/>
    </location>
</feature>
<evidence type="ECO:0000256" key="3">
    <source>
        <dbReference type="ARBA" id="ARBA00006759"/>
    </source>
</evidence>
<evidence type="ECO:0000256" key="8">
    <source>
        <dbReference type="ARBA" id="ARBA00023002"/>
    </source>
</evidence>
<evidence type="ECO:0000256" key="1">
    <source>
        <dbReference type="ARBA" id="ARBA00001954"/>
    </source>
</evidence>
<keyword evidence="5" id="KW-0809">Transit peptide</keyword>
<dbReference type="InterPro" id="IPR036866">
    <property type="entry name" value="RibonucZ/Hydroxyglut_hydro"/>
</dbReference>
<dbReference type="GO" id="GO:0046872">
    <property type="term" value="F:metal ion binding"/>
    <property type="evidence" value="ECO:0007669"/>
    <property type="project" value="UniProtKB-KW"/>
</dbReference>
<evidence type="ECO:0000256" key="13">
    <source>
        <dbReference type="ARBA" id="ARBA00066686"/>
    </source>
</evidence>
<dbReference type="InterPro" id="IPR001279">
    <property type="entry name" value="Metallo-B-lactamas"/>
</dbReference>
<dbReference type="Gene3D" id="3.60.15.10">
    <property type="entry name" value="Ribonuclease Z/Hydroxyacylglutathione hydrolase-like"/>
    <property type="match status" value="1"/>
</dbReference>
<dbReference type="FunFam" id="3.60.15.10:FF:000013">
    <property type="entry name" value="Persulfide dioxygenase ETHE1, mitochondrial"/>
    <property type="match status" value="1"/>
</dbReference>
<dbReference type="GO" id="GO:0005739">
    <property type="term" value="C:mitochondrion"/>
    <property type="evidence" value="ECO:0007669"/>
    <property type="project" value="UniProtKB-SubCell"/>
</dbReference>
<evidence type="ECO:0000313" key="18">
    <source>
        <dbReference type="Proteomes" id="UP000790347"/>
    </source>
</evidence>
<evidence type="ECO:0000256" key="12">
    <source>
        <dbReference type="ARBA" id="ARBA00065219"/>
    </source>
</evidence>
<gene>
    <name evidence="17" type="primary">ETHE1</name>
    <name evidence="17" type="ORF">DERF_002137</name>
</gene>
<dbReference type="EC" id="1.13.11.18" evidence="13"/>
<dbReference type="GO" id="GO:0070813">
    <property type="term" value="P:hydrogen sulfide metabolic process"/>
    <property type="evidence" value="ECO:0007669"/>
    <property type="project" value="TreeGrafter"/>
</dbReference>
<reference evidence="17" key="1">
    <citation type="submission" date="2013-05" db="EMBL/GenBank/DDBJ databases">
        <authorList>
            <person name="Yim A.K.Y."/>
            <person name="Chan T.F."/>
            <person name="Ji K.M."/>
            <person name="Liu X.Y."/>
            <person name="Zhou J.W."/>
            <person name="Li R.Q."/>
            <person name="Yang K.Y."/>
            <person name="Li J."/>
            <person name="Li M."/>
            <person name="Law P.T.W."/>
            <person name="Wu Y.L."/>
            <person name="Cai Z.L."/>
            <person name="Qin H."/>
            <person name="Bao Y."/>
            <person name="Leung R.K.K."/>
            <person name="Ng P.K.S."/>
            <person name="Zou J."/>
            <person name="Zhong X.J."/>
            <person name="Ran P.X."/>
            <person name="Zhong N.S."/>
            <person name="Liu Z.G."/>
            <person name="Tsui S.K.W."/>
        </authorList>
    </citation>
    <scope>NUCLEOTIDE SEQUENCE</scope>
    <source>
        <strain evidence="17">Derf</strain>
        <tissue evidence="17">Whole organism</tissue>
    </source>
</reference>
<dbReference type="Pfam" id="PF00753">
    <property type="entry name" value="Lactamase_B"/>
    <property type="match status" value="1"/>
</dbReference>
<evidence type="ECO:0000256" key="9">
    <source>
        <dbReference type="ARBA" id="ARBA00023004"/>
    </source>
</evidence>
<evidence type="ECO:0000256" key="6">
    <source>
        <dbReference type="ARBA" id="ARBA00022964"/>
    </source>
</evidence>